<reference evidence="2" key="1">
    <citation type="submission" date="2018-05" db="EMBL/GenBank/DDBJ databases">
        <authorList>
            <person name="Li X."/>
        </authorList>
    </citation>
    <scope>NUCLEOTIDE SEQUENCE [LARGE SCALE GENOMIC DNA]</scope>
    <source>
        <strain evidence="2">LX32</strain>
    </source>
</reference>
<accession>A0A328AQP1</accession>
<proteinExistence type="predicted"/>
<organism evidence="1 2">
    <name type="scientific">Phenylobacterium soli</name>
    <dbReference type="NCBI Taxonomy" id="2170551"/>
    <lineage>
        <taxon>Bacteria</taxon>
        <taxon>Pseudomonadati</taxon>
        <taxon>Pseudomonadota</taxon>
        <taxon>Alphaproteobacteria</taxon>
        <taxon>Caulobacterales</taxon>
        <taxon>Caulobacteraceae</taxon>
        <taxon>Phenylobacterium</taxon>
    </lineage>
</organism>
<dbReference type="OrthoDB" id="7210824at2"/>
<comment type="caution">
    <text evidence="1">The sequence shown here is derived from an EMBL/GenBank/DDBJ whole genome shotgun (WGS) entry which is preliminary data.</text>
</comment>
<protein>
    <submittedName>
        <fullName evidence="1">Uncharacterized protein</fullName>
    </submittedName>
</protein>
<dbReference type="AlphaFoldDB" id="A0A328AQP1"/>
<sequence length="75" mass="8281">MATAHLKAFSASGYEILDDEIDKGRVTIWSRAAVTPRLGDLLLIESHGYAYDVEIVELTQLRGGWAAEAEVVDLY</sequence>
<name>A0A328AQP1_9CAUL</name>
<evidence type="ECO:0000313" key="1">
    <source>
        <dbReference type="EMBL" id="RAK55238.1"/>
    </source>
</evidence>
<dbReference type="Proteomes" id="UP000249254">
    <property type="component" value="Unassembled WGS sequence"/>
</dbReference>
<gene>
    <name evidence="1" type="ORF">DJ017_12275</name>
</gene>
<keyword evidence="2" id="KW-1185">Reference proteome</keyword>
<evidence type="ECO:0000313" key="2">
    <source>
        <dbReference type="Proteomes" id="UP000249254"/>
    </source>
</evidence>
<dbReference type="RefSeq" id="WP_111528986.1">
    <property type="nucleotide sequence ID" value="NZ_JBHRSG010000003.1"/>
</dbReference>
<dbReference type="EMBL" id="QFYQ01000001">
    <property type="protein sequence ID" value="RAK55238.1"/>
    <property type="molecule type" value="Genomic_DNA"/>
</dbReference>